<name>A0ACC1JPM4_9FUNG</name>
<comment type="caution">
    <text evidence="1">The sequence shown here is derived from an EMBL/GenBank/DDBJ whole genome shotgun (WGS) entry which is preliminary data.</text>
</comment>
<reference evidence="1" key="1">
    <citation type="submission" date="2022-07" db="EMBL/GenBank/DDBJ databases">
        <title>Phylogenomic reconstructions and comparative analyses of Kickxellomycotina fungi.</title>
        <authorList>
            <person name="Reynolds N.K."/>
            <person name="Stajich J.E."/>
            <person name="Barry K."/>
            <person name="Grigoriev I.V."/>
            <person name="Crous P."/>
            <person name="Smith M.E."/>
        </authorList>
    </citation>
    <scope>NUCLEOTIDE SEQUENCE</scope>
    <source>
        <strain evidence="1">CBS 109366</strain>
    </source>
</reference>
<proteinExistence type="predicted"/>
<keyword evidence="2" id="KW-1185">Reference proteome</keyword>
<accession>A0ACC1JPM4</accession>
<protein>
    <submittedName>
        <fullName evidence="1">Uncharacterized protein</fullName>
    </submittedName>
</protein>
<organism evidence="1 2">
    <name type="scientific">Coemansia nantahalensis</name>
    <dbReference type="NCBI Taxonomy" id="2789366"/>
    <lineage>
        <taxon>Eukaryota</taxon>
        <taxon>Fungi</taxon>
        <taxon>Fungi incertae sedis</taxon>
        <taxon>Zoopagomycota</taxon>
        <taxon>Kickxellomycotina</taxon>
        <taxon>Kickxellomycetes</taxon>
        <taxon>Kickxellales</taxon>
        <taxon>Kickxellaceae</taxon>
        <taxon>Coemansia</taxon>
    </lineage>
</organism>
<gene>
    <name evidence="1" type="ORF">IWQ57_005077</name>
</gene>
<sequence length="252" mass="27608">MALAKPLPQQPQRAPKSAQVAGDATADSSQDTAEESTQTRPAEGPAGAAVAARTQPAAPPMAAFVMPPQVPPRDSGLSLRRVIEEYGERTDLLRLVLTAKAEEDRARAEYERRLQEELRFETRRIEFEMLLHSNYFKQQDQQQQQQMMQPVHRSDMVLHSPVGSVALHPCHPHPRPVPYQHQPLAPPPQQPPQPPHGGHAVSYGVPVAAAHPDPGSARAYHHPDTPGGLDGHGAQNPFAFFKMPLGAPVYHP</sequence>
<evidence type="ECO:0000313" key="1">
    <source>
        <dbReference type="EMBL" id="KAJ2764673.1"/>
    </source>
</evidence>
<dbReference type="Proteomes" id="UP001140234">
    <property type="component" value="Unassembled WGS sequence"/>
</dbReference>
<dbReference type="EMBL" id="JANBUJ010002265">
    <property type="protein sequence ID" value="KAJ2764673.1"/>
    <property type="molecule type" value="Genomic_DNA"/>
</dbReference>
<evidence type="ECO:0000313" key="2">
    <source>
        <dbReference type="Proteomes" id="UP001140234"/>
    </source>
</evidence>
<feature type="non-terminal residue" evidence="1">
    <location>
        <position position="252"/>
    </location>
</feature>